<dbReference type="AlphaFoldDB" id="A0A812RLZ7"/>
<proteinExistence type="predicted"/>
<dbReference type="EMBL" id="CAJNDS010002358">
    <property type="protein sequence ID" value="CAE7447863.1"/>
    <property type="molecule type" value="Genomic_DNA"/>
</dbReference>
<dbReference type="InterPro" id="IPR011333">
    <property type="entry name" value="SKP1/BTB/POZ_sf"/>
</dbReference>
<dbReference type="Gene3D" id="3.30.710.10">
    <property type="entry name" value="Potassium Channel Kv1.1, Chain A"/>
    <property type="match status" value="1"/>
</dbReference>
<dbReference type="Proteomes" id="UP000604046">
    <property type="component" value="Unassembled WGS sequence"/>
</dbReference>
<dbReference type="OrthoDB" id="449126at2759"/>
<keyword evidence="2" id="KW-0677">Repeat</keyword>
<dbReference type="Gene3D" id="3.40.50.150">
    <property type="entry name" value="Vaccinia Virus protein VP39"/>
    <property type="match status" value="1"/>
</dbReference>
<evidence type="ECO:0000256" key="1">
    <source>
        <dbReference type="ARBA" id="ARBA00022441"/>
    </source>
</evidence>
<evidence type="ECO:0000313" key="4">
    <source>
        <dbReference type="Proteomes" id="UP000604046"/>
    </source>
</evidence>
<name>A0A812RLZ7_9DINO</name>
<accession>A0A812RLZ7</accession>
<keyword evidence="4" id="KW-1185">Reference proteome</keyword>
<organism evidence="3 4">
    <name type="scientific">Symbiodinium natans</name>
    <dbReference type="NCBI Taxonomy" id="878477"/>
    <lineage>
        <taxon>Eukaryota</taxon>
        <taxon>Sar</taxon>
        <taxon>Alveolata</taxon>
        <taxon>Dinophyceae</taxon>
        <taxon>Suessiales</taxon>
        <taxon>Symbiodiniaceae</taxon>
        <taxon>Symbiodinium</taxon>
    </lineage>
</organism>
<dbReference type="InterPro" id="IPR051568">
    <property type="entry name" value="LZTR1/Attractin"/>
</dbReference>
<protein>
    <submittedName>
        <fullName evidence="3">Lztr1 protein</fullName>
    </submittedName>
</protein>
<dbReference type="PANTHER" id="PTHR46376:SF1">
    <property type="entry name" value="LEUCINE-ZIPPER-LIKE TRANSCRIPTIONAL REGULATOR 1"/>
    <property type="match status" value="1"/>
</dbReference>
<gene>
    <name evidence="3" type="primary">Lztr1</name>
    <name evidence="3" type="ORF">SNAT2548_LOCUS24437</name>
</gene>
<dbReference type="SUPFAM" id="SSF53335">
    <property type="entry name" value="S-adenosyl-L-methionine-dependent methyltransferases"/>
    <property type="match status" value="1"/>
</dbReference>
<dbReference type="PANTHER" id="PTHR46376">
    <property type="entry name" value="LEUCINE-ZIPPER-LIKE TRANSCRIPTIONAL REGULATOR 1"/>
    <property type="match status" value="1"/>
</dbReference>
<evidence type="ECO:0000256" key="2">
    <source>
        <dbReference type="ARBA" id="ARBA00022737"/>
    </source>
</evidence>
<dbReference type="GO" id="GO:0005794">
    <property type="term" value="C:Golgi apparatus"/>
    <property type="evidence" value="ECO:0007669"/>
    <property type="project" value="TreeGrafter"/>
</dbReference>
<dbReference type="InterPro" id="IPR029063">
    <property type="entry name" value="SAM-dependent_MTases_sf"/>
</dbReference>
<keyword evidence="1" id="KW-0880">Kelch repeat</keyword>
<reference evidence="3" key="1">
    <citation type="submission" date="2021-02" db="EMBL/GenBank/DDBJ databases">
        <authorList>
            <person name="Dougan E. K."/>
            <person name="Rhodes N."/>
            <person name="Thang M."/>
            <person name="Chan C."/>
        </authorList>
    </citation>
    <scope>NUCLEOTIDE SEQUENCE</scope>
</reference>
<comment type="caution">
    <text evidence="3">The sequence shown here is derived from an EMBL/GenBank/DDBJ whole genome shotgun (WGS) entry which is preliminary data.</text>
</comment>
<evidence type="ECO:0000313" key="3">
    <source>
        <dbReference type="EMBL" id="CAE7447863.1"/>
    </source>
</evidence>
<sequence length="592" mass="65603">MGMRLPDEWLFCHCGNEISPDALKVLTDSGPDDNLCPDHVFTGLLECLPQDHRDRLLSMRPPKRASRSAAAACYSAQRAYMTALESELFTAGASAKCCKLHPGESCPLFWSPSMSMDNEQTRPLKMNFSGPMCTPWTSQGPQLGDADPAMESWNCWIKKMKHSELDLIFMENSARFPFALFADELSQVGYLCIYVIFDAQDLSICRLQPAALQASITDLGLPVTRDRLYAVAINQRSLVWLGPASSPCVTADFLNLLRKAPALNGDVYAGMDLPENIADLRAEFAKKRGCFSNFEDVPFKSLFPPATWSRMQAGVEKAQKKESGPGGNAIIVDVTQSETRPRVSSLLPPSTKSSQLVSATREHIFTASEVDFAMGWPTLLMGDSHKYMSVLPTCLKELSSNVRKKLAGNGMCLQQALCNVTPIGNQGERAAVHSEEEASIWRWAVSARLWWDLCRSIAAFATLRRFRSLLHFLYAGDDMLSSLAPHTAMYLVDAASFYGLTNQRLKHFCELSVKDSFNEAHVLQLFEASSRLNVEGTQAVRAMALDFIISNFHTVCQQPALEQLDKSLLIEILRGVAERLQNTLQPPAQQVG</sequence>